<feature type="binding site" evidence="1">
    <location>
        <position position="343"/>
    </location>
    <ligand>
        <name>substrate</name>
    </ligand>
</feature>
<organism evidence="4 5">
    <name type="scientific">Candidatus Pristimantibacillus lignocellulolyticus</name>
    <dbReference type="NCBI Taxonomy" id="2994561"/>
    <lineage>
        <taxon>Bacteria</taxon>
        <taxon>Bacillati</taxon>
        <taxon>Bacillota</taxon>
        <taxon>Bacilli</taxon>
        <taxon>Bacillales</taxon>
        <taxon>Paenibacillaceae</taxon>
        <taxon>Candidatus Pristimantibacillus</taxon>
    </lineage>
</organism>
<comment type="caution">
    <text evidence="1">Lacks conserved residue(s) required for the propagation of feature annotation.</text>
</comment>
<dbReference type="InterPro" id="IPR036921">
    <property type="entry name" value="PurM-like_N_sf"/>
</dbReference>
<feature type="domain" description="PurM-like C-terminal" evidence="3">
    <location>
        <begin position="163"/>
        <end position="319"/>
    </location>
</feature>
<dbReference type="SUPFAM" id="SSF56042">
    <property type="entry name" value="PurM C-terminal domain-like"/>
    <property type="match status" value="1"/>
</dbReference>
<sequence>MDEFSRILYWNKQRQDQSLKESLGVIVDIGDDAAVVSLPDQVESKQKQYETLYTVDTMVEEIHFSSATTDYEHIGYKALASNLSDIAAMGGIPLHALIAISVPSHYSSDHINRIYNGIYECANRYKVAIVGGDTTSSPHSLTISITVIGIVESKKAILRSGAKAGDIVFVTGVPGQSAAGLHVLQHADKSQYQKSIVEPLIRAHQLPEPHLLAGRLLNASNECHALNDISDGLISELAEIAKASHVDITIDENQIPLSEHMSQYAALSRQPLFDWVLYGGEDYILVGTAAKEHFSSIQASFHEQQLQLYAIGVVEQGNGAVWIESWNDQQQLKARNQIVNRGYNHFK</sequence>
<comment type="catalytic activity">
    <reaction evidence="1">
        <text>thiamine phosphate + ATP = thiamine diphosphate + ADP</text>
        <dbReference type="Rhea" id="RHEA:15913"/>
        <dbReference type="ChEBI" id="CHEBI:30616"/>
        <dbReference type="ChEBI" id="CHEBI:37575"/>
        <dbReference type="ChEBI" id="CHEBI:58937"/>
        <dbReference type="ChEBI" id="CHEBI:456216"/>
        <dbReference type="EC" id="2.7.4.16"/>
    </reaction>
</comment>
<comment type="function">
    <text evidence="1">Catalyzes the ATP-dependent phosphorylation of thiamine-monophosphate (TMP) to form thiamine-pyrophosphate (TPP), the active form of vitamin B1.</text>
</comment>
<dbReference type="EMBL" id="CP097899">
    <property type="protein sequence ID" value="URN96638.1"/>
    <property type="molecule type" value="Genomic_DNA"/>
</dbReference>
<feature type="binding site" evidence="1">
    <location>
        <position position="32"/>
    </location>
    <ligand>
        <name>Mg(2+)</name>
        <dbReference type="ChEBI" id="CHEBI:18420"/>
        <label>3</label>
    </ligand>
</feature>
<feature type="binding site" evidence="1">
    <location>
        <position position="228"/>
    </location>
    <ligand>
        <name>Mg(2+)</name>
        <dbReference type="ChEBI" id="CHEBI:18420"/>
        <label>3</label>
    </ligand>
</feature>
<feature type="binding site" evidence="1">
    <location>
        <position position="230"/>
    </location>
    <ligand>
        <name>ATP</name>
        <dbReference type="ChEBI" id="CHEBI:30616"/>
    </ligand>
</feature>
<feature type="domain" description="PurM-like N-terminal" evidence="2">
    <location>
        <begin position="30"/>
        <end position="151"/>
    </location>
</feature>
<keyword evidence="1" id="KW-0784">Thiamine biosynthesis</keyword>
<keyword evidence="1 4" id="KW-0418">Kinase</keyword>
<dbReference type="InterPro" id="IPR016188">
    <property type="entry name" value="PurM-like_N"/>
</dbReference>
<dbReference type="Gene3D" id="3.30.1330.10">
    <property type="entry name" value="PurM-like, N-terminal domain"/>
    <property type="match status" value="1"/>
</dbReference>
<dbReference type="KEGG" id="plig:NAG76_10605"/>
<dbReference type="Gene3D" id="3.90.650.10">
    <property type="entry name" value="PurM-like C-terminal domain"/>
    <property type="match status" value="1"/>
</dbReference>
<feature type="binding site" evidence="1">
    <location>
        <begin position="132"/>
        <end position="133"/>
    </location>
    <ligand>
        <name>ATP</name>
        <dbReference type="ChEBI" id="CHEBI:30616"/>
    </ligand>
</feature>
<keyword evidence="1 4" id="KW-0808">Transferase</keyword>
<keyword evidence="1" id="KW-0460">Magnesium</keyword>
<dbReference type="GO" id="GO:0009228">
    <property type="term" value="P:thiamine biosynthetic process"/>
    <property type="evidence" value="ECO:0007669"/>
    <property type="project" value="UniProtKB-KW"/>
</dbReference>
<dbReference type="InterPro" id="IPR006283">
    <property type="entry name" value="ThiL-like"/>
</dbReference>
<dbReference type="PANTHER" id="PTHR30270">
    <property type="entry name" value="THIAMINE-MONOPHOSPHATE KINASE"/>
    <property type="match status" value="1"/>
</dbReference>
<name>A0A9J6ZKG5_9BACL</name>
<feature type="binding site" evidence="1">
    <location>
        <position position="85"/>
    </location>
    <ligand>
        <name>Mg(2+)</name>
        <dbReference type="ChEBI" id="CHEBI:18420"/>
        <label>2</label>
    </ligand>
</feature>
<feature type="binding site" evidence="1">
    <location>
        <position position="32"/>
    </location>
    <ligand>
        <name>Mg(2+)</name>
        <dbReference type="ChEBI" id="CHEBI:18420"/>
        <label>4</label>
    </ligand>
</feature>
<feature type="binding site" evidence="1">
    <location>
        <position position="115"/>
    </location>
    <ligand>
        <name>ATP</name>
        <dbReference type="ChEBI" id="CHEBI:30616"/>
    </ligand>
</feature>
<dbReference type="HAMAP" id="MF_02128">
    <property type="entry name" value="TMP_kinase"/>
    <property type="match status" value="1"/>
</dbReference>
<dbReference type="GO" id="GO:0005524">
    <property type="term" value="F:ATP binding"/>
    <property type="evidence" value="ECO:0007669"/>
    <property type="project" value="UniProtKB-UniRule"/>
</dbReference>
<dbReference type="PANTHER" id="PTHR30270:SF0">
    <property type="entry name" value="THIAMINE-MONOPHOSPHATE KINASE"/>
    <property type="match status" value="1"/>
</dbReference>
<dbReference type="CDD" id="cd02194">
    <property type="entry name" value="ThiL"/>
    <property type="match status" value="1"/>
</dbReference>
<dbReference type="SUPFAM" id="SSF55326">
    <property type="entry name" value="PurM N-terminal domain-like"/>
    <property type="match status" value="1"/>
</dbReference>
<feature type="binding site" evidence="1">
    <location>
        <position position="231"/>
    </location>
    <ligand>
        <name>Mg(2+)</name>
        <dbReference type="ChEBI" id="CHEBI:18420"/>
        <label>5</label>
    </ligand>
</feature>
<feature type="binding site" evidence="1">
    <location>
        <position position="159"/>
    </location>
    <ligand>
        <name>ATP</name>
        <dbReference type="ChEBI" id="CHEBI:30616"/>
    </ligand>
</feature>
<protein>
    <recommendedName>
        <fullName evidence="1">Thiamine-monophosphate kinase</fullName>
        <shortName evidence="1">TMP kinase</shortName>
        <shortName evidence="1">Thiamine-phosphate kinase</shortName>
        <ecNumber evidence="1">2.7.4.16</ecNumber>
    </recommendedName>
</protein>
<dbReference type="Pfam" id="PF02769">
    <property type="entry name" value="AIRS_C"/>
    <property type="match status" value="1"/>
</dbReference>
<feature type="binding site" evidence="1">
    <location>
        <position position="63"/>
    </location>
    <ligand>
        <name>substrate</name>
    </ligand>
</feature>
<gene>
    <name evidence="1 4" type="primary">thiL</name>
    <name evidence="4" type="ORF">NAG76_10605</name>
</gene>
<evidence type="ECO:0000313" key="4">
    <source>
        <dbReference type="EMBL" id="URN96638.1"/>
    </source>
</evidence>
<dbReference type="GO" id="GO:0009229">
    <property type="term" value="P:thiamine diphosphate biosynthetic process"/>
    <property type="evidence" value="ECO:0007669"/>
    <property type="project" value="UniProtKB-UniRule"/>
</dbReference>
<feature type="binding site" evidence="1">
    <location>
        <position position="54"/>
    </location>
    <ligand>
        <name>Mg(2+)</name>
        <dbReference type="ChEBI" id="CHEBI:18420"/>
        <label>4</label>
    </ligand>
</feature>
<feature type="binding site" evidence="1">
    <location>
        <position position="85"/>
    </location>
    <ligand>
        <name>Mg(2+)</name>
        <dbReference type="ChEBI" id="CHEBI:18420"/>
        <label>3</label>
    </ligand>
</feature>
<comment type="pathway">
    <text evidence="1">Cofactor biosynthesis; thiamine diphosphate biosynthesis; thiamine diphosphate from thiamine phosphate: step 1/1.</text>
</comment>
<comment type="similarity">
    <text evidence="1">Belongs to the thiamine-monophosphate kinase family.</text>
</comment>
<dbReference type="AlphaFoldDB" id="A0A9J6ZKG5"/>
<keyword evidence="1" id="KW-0067">ATP-binding</keyword>
<feature type="binding site" evidence="1">
    <location>
        <position position="281"/>
    </location>
    <ligand>
        <name>substrate</name>
    </ligand>
</feature>
<proteinExistence type="inferred from homology"/>
<evidence type="ECO:0000313" key="5">
    <source>
        <dbReference type="Proteomes" id="UP001056756"/>
    </source>
</evidence>
<evidence type="ECO:0000259" key="2">
    <source>
        <dbReference type="Pfam" id="PF00586"/>
    </source>
</evidence>
<dbReference type="PIRSF" id="PIRSF005303">
    <property type="entry name" value="Thiam_monoph_kin"/>
    <property type="match status" value="1"/>
</dbReference>
<feature type="binding site" evidence="1">
    <location>
        <position position="56"/>
    </location>
    <ligand>
        <name>Mg(2+)</name>
        <dbReference type="ChEBI" id="CHEBI:18420"/>
        <label>1</label>
    </ligand>
</feature>
<feature type="binding site" evidence="1">
    <location>
        <position position="56"/>
    </location>
    <ligand>
        <name>Mg(2+)</name>
        <dbReference type="ChEBI" id="CHEBI:18420"/>
        <label>2</label>
    </ligand>
</feature>
<dbReference type="GO" id="GO:0009030">
    <property type="term" value="F:thiamine-phosphate kinase activity"/>
    <property type="evidence" value="ECO:0007669"/>
    <property type="project" value="UniProtKB-UniRule"/>
</dbReference>
<evidence type="ECO:0000256" key="1">
    <source>
        <dbReference type="HAMAP-Rule" id="MF_02128"/>
    </source>
</evidence>
<dbReference type="InterPro" id="IPR010918">
    <property type="entry name" value="PurM-like_C_dom"/>
</dbReference>
<accession>A0A9J6ZKG5</accession>
<dbReference type="EC" id="2.7.4.16" evidence="1"/>
<dbReference type="InterPro" id="IPR036676">
    <property type="entry name" value="PurM-like_C_sf"/>
</dbReference>
<keyword evidence="1" id="KW-0547">Nucleotide-binding</keyword>
<dbReference type="NCBIfam" id="TIGR01379">
    <property type="entry name" value="thiL"/>
    <property type="match status" value="1"/>
</dbReference>
<dbReference type="Pfam" id="PF00586">
    <property type="entry name" value="AIRS"/>
    <property type="match status" value="1"/>
</dbReference>
<evidence type="ECO:0000259" key="3">
    <source>
        <dbReference type="Pfam" id="PF02769"/>
    </source>
</evidence>
<feature type="binding site" evidence="1">
    <location>
        <position position="85"/>
    </location>
    <ligand>
        <name>Mg(2+)</name>
        <dbReference type="ChEBI" id="CHEBI:18420"/>
        <label>4</label>
    </ligand>
</feature>
<dbReference type="GO" id="GO:0000287">
    <property type="term" value="F:magnesium ion binding"/>
    <property type="evidence" value="ECO:0007669"/>
    <property type="project" value="UniProtKB-UniRule"/>
</dbReference>
<feature type="binding site" evidence="1">
    <location>
        <position position="133"/>
    </location>
    <ligand>
        <name>Mg(2+)</name>
        <dbReference type="ChEBI" id="CHEBI:18420"/>
        <label>1</label>
    </ligand>
</feature>
<comment type="miscellaneous">
    <text evidence="1">Reaction mechanism of ThiL seems to utilize a direct, inline transfer of the gamma-phosphate of ATP to TMP rather than a phosphorylated enzyme intermediate.</text>
</comment>
<keyword evidence="1" id="KW-0479">Metal-binding</keyword>
<reference evidence="4" key="1">
    <citation type="submission" date="2022-05" db="EMBL/GenBank/DDBJ databases">
        <title>Novel bacterial taxa in a minimal lignocellulolytic consortium and its capacity to transform plastics disclosed by genome-resolved metagenomics.</title>
        <authorList>
            <person name="Rodriguez C.A.D."/>
            <person name="Diaz-Garcia L."/>
            <person name="Herrera K."/>
            <person name="Tarazona N.A."/>
            <person name="Sproer C."/>
            <person name="Overmann J."/>
            <person name="Jimenez D.J."/>
        </authorList>
    </citation>
    <scope>NUCLEOTIDE SEQUENCE</scope>
    <source>
        <strain evidence="4">MAG5</strain>
    </source>
</reference>
<dbReference type="Proteomes" id="UP001056756">
    <property type="component" value="Chromosome"/>
</dbReference>